<proteinExistence type="predicted"/>
<reference evidence="2" key="2">
    <citation type="journal article" date="2015" name="Data Brief">
        <title>Shoot transcriptome of the giant reed, Arundo donax.</title>
        <authorList>
            <person name="Barrero R.A."/>
            <person name="Guerrero F.D."/>
            <person name="Moolhuijzen P."/>
            <person name="Goolsby J.A."/>
            <person name="Tidwell J."/>
            <person name="Bellgard S.E."/>
            <person name="Bellgard M.I."/>
        </authorList>
    </citation>
    <scope>NUCLEOTIDE SEQUENCE</scope>
    <source>
        <tissue evidence="2">Shoot tissue taken approximately 20 cm above the soil surface</tissue>
    </source>
</reference>
<feature type="compositionally biased region" description="Polar residues" evidence="1">
    <location>
        <begin position="21"/>
        <end position="31"/>
    </location>
</feature>
<sequence length="240" mass="24851">MSNPSTRDEQEQQEEEKNRRQSIPINRSNNGWTYDFGSVAEALGGEALREPPPVLAVVVAHVVLLRPRHGAPLGAAELPVHPPVGAGGARQRAAVAVGDAGVGGVPAVGDDEGRAGPVDGDLPLLRRPPATVPQRGVHLHGLGARVREVGVALEAPDEEVVHLEDDVLVVPDDGVGVVVGGGVEPQVELVLLLAVAVGPDVGVEHHRGSAGVAHELHVDLVVSGPVAGRQLQETTIRRLG</sequence>
<feature type="compositionally biased region" description="Basic and acidic residues" evidence="1">
    <location>
        <begin position="1"/>
        <end position="19"/>
    </location>
</feature>
<dbReference type="EMBL" id="GBRH01220950">
    <property type="protein sequence ID" value="JAD76945.1"/>
    <property type="molecule type" value="Transcribed_RNA"/>
</dbReference>
<evidence type="ECO:0000313" key="2">
    <source>
        <dbReference type="EMBL" id="JAD76945.1"/>
    </source>
</evidence>
<accession>A0A0A9CU69</accession>
<reference evidence="2" key="1">
    <citation type="submission" date="2014-09" db="EMBL/GenBank/DDBJ databases">
        <authorList>
            <person name="Magalhaes I.L.F."/>
            <person name="Oliveira U."/>
            <person name="Santos F.R."/>
            <person name="Vidigal T.H.D.A."/>
            <person name="Brescovit A.D."/>
            <person name="Santos A.J."/>
        </authorList>
    </citation>
    <scope>NUCLEOTIDE SEQUENCE</scope>
    <source>
        <tissue evidence="2">Shoot tissue taken approximately 20 cm above the soil surface</tissue>
    </source>
</reference>
<feature type="region of interest" description="Disordered" evidence="1">
    <location>
        <begin position="1"/>
        <end position="31"/>
    </location>
</feature>
<evidence type="ECO:0000256" key="1">
    <source>
        <dbReference type="SAM" id="MobiDB-lite"/>
    </source>
</evidence>
<protein>
    <submittedName>
        <fullName evidence="2">Gpm554</fullName>
    </submittedName>
</protein>
<name>A0A0A9CU69_ARUDO</name>
<organism evidence="2">
    <name type="scientific">Arundo donax</name>
    <name type="common">Giant reed</name>
    <name type="synonym">Donax arundinaceus</name>
    <dbReference type="NCBI Taxonomy" id="35708"/>
    <lineage>
        <taxon>Eukaryota</taxon>
        <taxon>Viridiplantae</taxon>
        <taxon>Streptophyta</taxon>
        <taxon>Embryophyta</taxon>
        <taxon>Tracheophyta</taxon>
        <taxon>Spermatophyta</taxon>
        <taxon>Magnoliopsida</taxon>
        <taxon>Liliopsida</taxon>
        <taxon>Poales</taxon>
        <taxon>Poaceae</taxon>
        <taxon>PACMAD clade</taxon>
        <taxon>Arundinoideae</taxon>
        <taxon>Arundineae</taxon>
        <taxon>Arundo</taxon>
    </lineage>
</organism>
<dbReference type="AlphaFoldDB" id="A0A0A9CU69"/>